<feature type="domain" description="DUF3322" evidence="2">
    <location>
        <begin position="8"/>
        <end position="193"/>
    </location>
</feature>
<dbReference type="InterPro" id="IPR014544">
    <property type="entry name" value="UCP028408"/>
</dbReference>
<dbReference type="RefSeq" id="WP_013318556.1">
    <property type="nucleotide sequence ID" value="NC_014500.1"/>
</dbReference>
<proteinExistence type="predicted"/>
<accession>E0SIQ8</accession>
<evidence type="ECO:0000313" key="4">
    <source>
        <dbReference type="Proteomes" id="UP000006859"/>
    </source>
</evidence>
<dbReference type="PATRIC" id="fig|198628.6.peg.2901"/>
<dbReference type="HOGENOM" id="CLU_054007_1_0_6"/>
<dbReference type="EMBL" id="CP002038">
    <property type="protein sequence ID" value="ADM99117.1"/>
    <property type="molecule type" value="Genomic_DNA"/>
</dbReference>
<dbReference type="AlphaFoldDB" id="E0SIQ8"/>
<sequence>MKTWGRLPKDAIEELRRREWDHPGRLRERLLGTRPLPITCVLKPPTGNEALEDLGHFHSYIAAWRKWPWPDQVVWVKKQYRQLGEFTVPIRLEIESTKALITALGTKAIERSQGWAERMEPLLSLDRALYPPLIRQLEELEKLSMADIRLLALVLPQLRRGLGQRRYLRALPLQGVDTKFVELNRPLIATLLDTMHDQEISASGGLEAWLDCRVTPSNWLYVKPLSPEVKSHFAELDLLRLSFDQLMTAPLPAGNVLIVENLQPGYGLPELPDTVAVFGGGANTAWLQAEWLKDRRIGYWGDIDTWGLKFLADVRLRQPHVEAVMMNQETLLSHVQRGVCEKRPTELPGKGLTPAEQTLFEVLRTNRYGVSRLEQERLSQDYVEQRLAAWLHAPVKL</sequence>
<dbReference type="eggNOG" id="COG4924">
    <property type="taxonomic scope" value="Bacteria"/>
</dbReference>
<protein>
    <recommendedName>
        <fullName evidence="5">Wadjet protein JetD C-terminal domain-containing protein</fullName>
    </recommendedName>
</protein>
<dbReference type="Pfam" id="PF09983">
    <property type="entry name" value="JetD_C"/>
    <property type="match status" value="1"/>
</dbReference>
<dbReference type="PIRSF" id="PIRSF028408">
    <property type="entry name" value="UCP028408"/>
    <property type="match status" value="1"/>
</dbReference>
<dbReference type="Proteomes" id="UP000006859">
    <property type="component" value="Chromosome"/>
</dbReference>
<evidence type="ECO:0000259" key="2">
    <source>
        <dbReference type="Pfam" id="PF11795"/>
    </source>
</evidence>
<feature type="domain" description="Wadjet protein JetD C-terminal" evidence="1">
    <location>
        <begin position="216"/>
        <end position="387"/>
    </location>
</feature>
<dbReference type="InterPro" id="IPR024534">
    <property type="entry name" value="JetD_C"/>
</dbReference>
<dbReference type="OrthoDB" id="322908at2"/>
<evidence type="ECO:0000259" key="1">
    <source>
        <dbReference type="Pfam" id="PF09983"/>
    </source>
</evidence>
<gene>
    <name evidence="3" type="ordered locus">Dda3937_03956</name>
</gene>
<dbReference type="STRING" id="198628.Dda3937_03956"/>
<dbReference type="KEGG" id="ddd:Dda3937_03956"/>
<reference evidence="3 4" key="1">
    <citation type="journal article" date="2011" name="J. Bacteriol.">
        <title>Genome sequence of the plant-pathogenic bacterium Dickeya dadantii 3937.</title>
        <authorList>
            <person name="Glasner J.D."/>
            <person name="Yang C.H."/>
            <person name="Reverchon S."/>
            <person name="Hugouvieux-Cotte-Pattat N."/>
            <person name="Condemine G."/>
            <person name="Bohin J.P."/>
            <person name="Van Gijsegem F."/>
            <person name="Yang S."/>
            <person name="Franza T."/>
            <person name="Expert D."/>
            <person name="Plunkett G. III"/>
            <person name="San Francisco M.J."/>
            <person name="Charkowski A.O."/>
            <person name="Py B."/>
            <person name="Bell K."/>
            <person name="Rauscher L."/>
            <person name="Rodriguez-Palenzuela P."/>
            <person name="Toussaint A."/>
            <person name="Holeva M.C."/>
            <person name="He S.Y."/>
            <person name="Douet V."/>
            <person name="Boccara M."/>
            <person name="Blanco C."/>
            <person name="Toth I."/>
            <person name="Anderson B.D."/>
            <person name="Biehl B.S."/>
            <person name="Mau B."/>
            <person name="Flynn S.M."/>
            <person name="Barras F."/>
            <person name="Lindeberg M."/>
            <person name="Birch P.R."/>
            <person name="Tsuyumu S."/>
            <person name="Shi X."/>
            <person name="Hibbing M."/>
            <person name="Yap M.N."/>
            <person name="Carpentier M."/>
            <person name="Dassa E."/>
            <person name="Umehara M."/>
            <person name="Kim J.F."/>
            <person name="Rusch M."/>
            <person name="Soni P."/>
            <person name="Mayhew G.F."/>
            <person name="Fouts D.E."/>
            <person name="Gill S.R."/>
            <person name="Blattner F.R."/>
            <person name="Keen N.T."/>
            <person name="Perna N.T."/>
        </authorList>
    </citation>
    <scope>NUCLEOTIDE SEQUENCE [LARGE SCALE GENOMIC DNA]</scope>
    <source>
        <strain evidence="3 4">3937</strain>
    </source>
</reference>
<evidence type="ECO:0000313" key="3">
    <source>
        <dbReference type="EMBL" id="ADM99117.1"/>
    </source>
</evidence>
<organism evidence="3 4">
    <name type="scientific">Dickeya dadantii (strain 3937)</name>
    <name type="common">Erwinia chrysanthemi (strain 3937)</name>
    <dbReference type="NCBI Taxonomy" id="198628"/>
    <lineage>
        <taxon>Bacteria</taxon>
        <taxon>Pseudomonadati</taxon>
        <taxon>Pseudomonadota</taxon>
        <taxon>Gammaproteobacteria</taxon>
        <taxon>Enterobacterales</taxon>
        <taxon>Pectobacteriaceae</taxon>
        <taxon>Dickeya</taxon>
    </lineage>
</organism>
<evidence type="ECO:0008006" key="5">
    <source>
        <dbReference type="Google" id="ProtNLM"/>
    </source>
</evidence>
<dbReference type="Pfam" id="PF11795">
    <property type="entry name" value="DUF3322"/>
    <property type="match status" value="1"/>
</dbReference>
<name>E0SIQ8_DICD3</name>
<keyword evidence="4" id="KW-1185">Reference proteome</keyword>
<dbReference type="InterPro" id="IPR024537">
    <property type="entry name" value="DUF3322"/>
</dbReference>